<reference evidence="3" key="2">
    <citation type="submission" date="2008-08" db="EMBL/GenBank/DDBJ databases">
        <authorList>
            <consortium name="Diatom Consortium"/>
            <person name="Grigoriev I."/>
            <person name="Grimwood J."/>
            <person name="Kuo A."/>
            <person name="Otillar R.P."/>
            <person name="Salamov A."/>
            <person name="Detter J.C."/>
            <person name="Lindquist E."/>
            <person name="Shapiro H."/>
            <person name="Lucas S."/>
            <person name="Glavina del Rio T."/>
            <person name="Pitluck S."/>
            <person name="Rokhsar D."/>
            <person name="Bowler C."/>
        </authorList>
    </citation>
    <scope>GENOME REANNOTATION</scope>
    <source>
        <strain evidence="3">CCAP 1055/1</strain>
    </source>
</reference>
<dbReference type="RefSeq" id="XP_002178752.1">
    <property type="nucleotide sequence ID" value="XM_002178716.1"/>
</dbReference>
<dbReference type="KEGG" id="pti:PHATRDRAFT_44820"/>
<dbReference type="Proteomes" id="UP000000759">
    <property type="component" value="Chromosome 5"/>
</dbReference>
<evidence type="ECO:0000313" key="2">
    <source>
        <dbReference type="EMBL" id="EEC49450.1"/>
    </source>
</evidence>
<accession>B7FVR8</accession>
<dbReference type="GeneID" id="7199768"/>
<dbReference type="PaxDb" id="2850-Phatr44820"/>
<gene>
    <name evidence="2" type="ORF">PHATRDRAFT_44820</name>
</gene>
<proteinExistence type="predicted"/>
<keyword evidence="1" id="KW-0472">Membrane</keyword>
<dbReference type="AlphaFoldDB" id="B7FVR8"/>
<keyword evidence="1" id="KW-1133">Transmembrane helix</keyword>
<reference evidence="2 3" key="1">
    <citation type="journal article" date="2008" name="Nature">
        <title>The Phaeodactylum genome reveals the evolutionary history of diatom genomes.</title>
        <authorList>
            <person name="Bowler C."/>
            <person name="Allen A.E."/>
            <person name="Badger J.H."/>
            <person name="Grimwood J."/>
            <person name="Jabbari K."/>
            <person name="Kuo A."/>
            <person name="Maheswari U."/>
            <person name="Martens C."/>
            <person name="Maumus F."/>
            <person name="Otillar R.P."/>
            <person name="Rayko E."/>
            <person name="Salamov A."/>
            <person name="Vandepoele K."/>
            <person name="Beszteri B."/>
            <person name="Gruber A."/>
            <person name="Heijde M."/>
            <person name="Katinka M."/>
            <person name="Mock T."/>
            <person name="Valentin K."/>
            <person name="Verret F."/>
            <person name="Berges J.A."/>
            <person name="Brownlee C."/>
            <person name="Cadoret J.P."/>
            <person name="Chiovitti A."/>
            <person name="Choi C.J."/>
            <person name="Coesel S."/>
            <person name="De Martino A."/>
            <person name="Detter J.C."/>
            <person name="Durkin C."/>
            <person name="Falciatore A."/>
            <person name="Fournet J."/>
            <person name="Haruta M."/>
            <person name="Huysman M.J."/>
            <person name="Jenkins B.D."/>
            <person name="Jiroutova K."/>
            <person name="Jorgensen R.E."/>
            <person name="Joubert Y."/>
            <person name="Kaplan A."/>
            <person name="Kroger N."/>
            <person name="Kroth P.G."/>
            <person name="La Roche J."/>
            <person name="Lindquist E."/>
            <person name="Lommer M."/>
            <person name="Martin-Jezequel V."/>
            <person name="Lopez P.J."/>
            <person name="Lucas S."/>
            <person name="Mangogna M."/>
            <person name="McGinnis K."/>
            <person name="Medlin L.K."/>
            <person name="Montsant A."/>
            <person name="Oudot-Le Secq M.P."/>
            <person name="Napoli C."/>
            <person name="Obornik M."/>
            <person name="Parker M.S."/>
            <person name="Petit J.L."/>
            <person name="Porcel B.M."/>
            <person name="Poulsen N."/>
            <person name="Robison M."/>
            <person name="Rychlewski L."/>
            <person name="Rynearson T.A."/>
            <person name="Schmutz J."/>
            <person name="Shapiro H."/>
            <person name="Siaut M."/>
            <person name="Stanley M."/>
            <person name="Sussman M.R."/>
            <person name="Taylor A.R."/>
            <person name="Vardi A."/>
            <person name="von Dassow P."/>
            <person name="Vyverman W."/>
            <person name="Willis A."/>
            <person name="Wyrwicz L.S."/>
            <person name="Rokhsar D.S."/>
            <person name="Weissenbach J."/>
            <person name="Armbrust E.V."/>
            <person name="Green B.R."/>
            <person name="Van de Peer Y."/>
            <person name="Grigoriev I.V."/>
        </authorList>
    </citation>
    <scope>NUCLEOTIDE SEQUENCE [LARGE SCALE GENOMIC DNA]</scope>
    <source>
        <strain evidence="2 3">CCAP 1055/1</strain>
    </source>
</reference>
<dbReference type="HOGENOM" id="CLU_1647044_0_0_1"/>
<feature type="transmembrane region" description="Helical" evidence="1">
    <location>
        <begin position="119"/>
        <end position="141"/>
    </location>
</feature>
<protein>
    <submittedName>
        <fullName evidence="2">Uncharacterized protein</fullName>
    </submittedName>
</protein>
<evidence type="ECO:0000313" key="3">
    <source>
        <dbReference type="Proteomes" id="UP000000759"/>
    </source>
</evidence>
<dbReference type="EMBL" id="CM000608">
    <property type="protein sequence ID" value="EEC49450.1"/>
    <property type="molecule type" value="Genomic_DNA"/>
</dbReference>
<keyword evidence="1" id="KW-0812">Transmembrane</keyword>
<evidence type="ECO:0000256" key="1">
    <source>
        <dbReference type="SAM" id="Phobius"/>
    </source>
</evidence>
<name>B7FVR8_PHATC</name>
<dbReference type="InParanoid" id="B7FVR8"/>
<sequence>MAVALRAILSTFSSAKKSRKPTTTINKMKPYQMLALIIVCTTTTSAEVASFKLERTRNLQRHWSPPNEKDVESNMISLVPTLFPTVSPTSSPTIVIPGITDPEDGGNETNDAGPNSGGIGAGTVSAIAVGGAILVIGAAYLSRRSAVAASASQAADGGSAV</sequence>
<keyword evidence="3" id="KW-1185">Reference proteome</keyword>
<organism evidence="2 3">
    <name type="scientific">Phaeodactylum tricornutum (strain CCAP 1055/1)</name>
    <dbReference type="NCBI Taxonomy" id="556484"/>
    <lineage>
        <taxon>Eukaryota</taxon>
        <taxon>Sar</taxon>
        <taxon>Stramenopiles</taxon>
        <taxon>Ochrophyta</taxon>
        <taxon>Bacillariophyta</taxon>
        <taxon>Bacillariophyceae</taxon>
        <taxon>Bacillariophycidae</taxon>
        <taxon>Naviculales</taxon>
        <taxon>Phaeodactylaceae</taxon>
        <taxon>Phaeodactylum</taxon>
    </lineage>
</organism>